<dbReference type="EMBL" id="JAHRHY010000013">
    <property type="protein sequence ID" value="KAG9064694.1"/>
    <property type="molecule type" value="Genomic_DNA"/>
</dbReference>
<evidence type="ECO:0000256" key="1">
    <source>
        <dbReference type="SAM" id="MobiDB-lite"/>
    </source>
</evidence>
<evidence type="ECO:0000313" key="2">
    <source>
        <dbReference type="EMBL" id="KAG9064694.1"/>
    </source>
</evidence>
<dbReference type="Gene3D" id="3.80.10.10">
    <property type="entry name" value="Ribonuclease Inhibitor"/>
    <property type="match status" value="1"/>
</dbReference>
<dbReference type="AlphaFoldDB" id="A0A9P7XRL0"/>
<reference evidence="2" key="1">
    <citation type="submission" date="2021-06" db="EMBL/GenBank/DDBJ databases">
        <title>Genome Sequence of Mortierella hyaline Strain SCG-10, a Cold-Adapted, Nitrate-Reducing Fungus Isolated from Soil in Minnesota, USA.</title>
        <authorList>
            <person name="Aldossari N."/>
        </authorList>
    </citation>
    <scope>NUCLEOTIDE SEQUENCE</scope>
    <source>
        <strain evidence="2">SCG-10</strain>
    </source>
</reference>
<dbReference type="InterPro" id="IPR032675">
    <property type="entry name" value="LRR_dom_sf"/>
</dbReference>
<accession>A0A9P7XRL0</accession>
<organism evidence="2 3">
    <name type="scientific">Linnemannia hyalina</name>
    <dbReference type="NCBI Taxonomy" id="64524"/>
    <lineage>
        <taxon>Eukaryota</taxon>
        <taxon>Fungi</taxon>
        <taxon>Fungi incertae sedis</taxon>
        <taxon>Mucoromycota</taxon>
        <taxon>Mortierellomycotina</taxon>
        <taxon>Mortierellomycetes</taxon>
        <taxon>Mortierellales</taxon>
        <taxon>Mortierellaceae</taxon>
        <taxon>Linnemannia</taxon>
    </lineage>
</organism>
<feature type="region of interest" description="Disordered" evidence="1">
    <location>
        <begin position="211"/>
        <end position="234"/>
    </location>
</feature>
<comment type="caution">
    <text evidence="2">The sequence shown here is derived from an EMBL/GenBank/DDBJ whole genome shotgun (WGS) entry which is preliminary data.</text>
</comment>
<protein>
    <submittedName>
        <fullName evidence="2">Uncharacterized protein</fullName>
    </submittedName>
</protein>
<dbReference type="OrthoDB" id="2352884at2759"/>
<feature type="compositionally biased region" description="Basic and acidic residues" evidence="1">
    <location>
        <begin position="215"/>
        <end position="232"/>
    </location>
</feature>
<keyword evidence="3" id="KW-1185">Reference proteome</keyword>
<dbReference type="SUPFAM" id="SSF52047">
    <property type="entry name" value="RNI-like"/>
    <property type="match status" value="1"/>
</dbReference>
<gene>
    <name evidence="2" type="ORF">KI688_002953</name>
</gene>
<evidence type="ECO:0000313" key="3">
    <source>
        <dbReference type="Proteomes" id="UP000707451"/>
    </source>
</evidence>
<dbReference type="Proteomes" id="UP000707451">
    <property type="component" value="Unassembled WGS sequence"/>
</dbReference>
<sequence length="525" mass="59090">MVSAVARFWDLPELVEMVLSFSTSQSIARLMRTNSFHTWRMFSGSAGIRGLIKHAELVRSISLAREFCLRFIVGTSSNSSEASSSPRVATVFPHLPNLTSFTCELERSYGFSHSQSEAAIEKDAFPKSIARALQGCPRLVSLQLGQLFIDDEEFIDSLCKSFSGLKMLDAIDLNLLIPKVGLSDEVVAKLFFSLPQSIKKASIVVTSRYGTSDRATNDDKSPPTSPRRKEPLSKLTSLRAQFPGGFDADTVLAMMDHCPEIVTLEVPVLERGQDEDYVSQHIVDCCPKLADLSIHFDDNCDVSTSLMTDIIKNMPENTLQSIYVEGYHDHNTDLADSLHRHFDSLIRIEFEETRHFDGYFLETILHGCQVLEVLNVDGRRVECFEVPLKDILRYKWVSQSLRYLQFAVKFPNMRELDAMEVPSGSKAMSKSGVITEAQKKGNTSLGKLYRKIRFLKSLENLQLQLSLEDWEESLMFTSSGPGFLYGGEVKSGRPLSYHRFETLKELKTNTMYGWGSDSDDYASSH</sequence>
<proteinExistence type="predicted"/>
<name>A0A9P7XRL0_9FUNG</name>